<gene>
    <name evidence="2" type="ORF">chiPu_0016742</name>
</gene>
<keyword evidence="3" id="KW-1185">Reference proteome</keyword>
<evidence type="ECO:0000256" key="1">
    <source>
        <dbReference type="SAM" id="MobiDB-lite"/>
    </source>
</evidence>
<proteinExistence type="predicted"/>
<name>A0A401T6H7_CHIPU</name>
<dbReference type="EMBL" id="BEZZ01001138">
    <property type="protein sequence ID" value="GCC38230.1"/>
    <property type="molecule type" value="Genomic_DNA"/>
</dbReference>
<sequence length="69" mass="7254">MAAVLFPPQTTTLIPRKKPDAVQMLTIPAPQAFRLQLETPAANVGDGLPRPRTAGSVARHSPDVSNPAA</sequence>
<evidence type="ECO:0000313" key="3">
    <source>
        <dbReference type="Proteomes" id="UP000287033"/>
    </source>
</evidence>
<accession>A0A401T6H7</accession>
<dbReference type="Proteomes" id="UP000287033">
    <property type="component" value="Unassembled WGS sequence"/>
</dbReference>
<evidence type="ECO:0000313" key="2">
    <source>
        <dbReference type="EMBL" id="GCC38230.1"/>
    </source>
</evidence>
<comment type="caution">
    <text evidence="2">The sequence shown here is derived from an EMBL/GenBank/DDBJ whole genome shotgun (WGS) entry which is preliminary data.</text>
</comment>
<reference evidence="2 3" key="1">
    <citation type="journal article" date="2018" name="Nat. Ecol. Evol.">
        <title>Shark genomes provide insights into elasmobranch evolution and the origin of vertebrates.</title>
        <authorList>
            <person name="Hara Y"/>
            <person name="Yamaguchi K"/>
            <person name="Onimaru K"/>
            <person name="Kadota M"/>
            <person name="Koyanagi M"/>
            <person name="Keeley SD"/>
            <person name="Tatsumi K"/>
            <person name="Tanaka K"/>
            <person name="Motone F"/>
            <person name="Kageyama Y"/>
            <person name="Nozu R"/>
            <person name="Adachi N"/>
            <person name="Nishimura O"/>
            <person name="Nakagawa R"/>
            <person name="Tanegashima C"/>
            <person name="Kiyatake I"/>
            <person name="Matsumoto R"/>
            <person name="Murakumo K"/>
            <person name="Nishida K"/>
            <person name="Terakita A"/>
            <person name="Kuratani S"/>
            <person name="Sato K"/>
            <person name="Hyodo S Kuraku.S."/>
        </authorList>
    </citation>
    <scope>NUCLEOTIDE SEQUENCE [LARGE SCALE GENOMIC DNA]</scope>
</reference>
<organism evidence="2 3">
    <name type="scientific">Chiloscyllium punctatum</name>
    <name type="common">Brownbanded bambooshark</name>
    <name type="synonym">Hemiscyllium punctatum</name>
    <dbReference type="NCBI Taxonomy" id="137246"/>
    <lineage>
        <taxon>Eukaryota</taxon>
        <taxon>Metazoa</taxon>
        <taxon>Chordata</taxon>
        <taxon>Craniata</taxon>
        <taxon>Vertebrata</taxon>
        <taxon>Chondrichthyes</taxon>
        <taxon>Elasmobranchii</taxon>
        <taxon>Galeomorphii</taxon>
        <taxon>Galeoidea</taxon>
        <taxon>Orectolobiformes</taxon>
        <taxon>Hemiscylliidae</taxon>
        <taxon>Chiloscyllium</taxon>
    </lineage>
</organism>
<dbReference type="AlphaFoldDB" id="A0A401T6H7"/>
<protein>
    <submittedName>
        <fullName evidence="2">Uncharacterized protein</fullName>
    </submittedName>
</protein>
<feature type="region of interest" description="Disordered" evidence="1">
    <location>
        <begin position="41"/>
        <end position="69"/>
    </location>
</feature>